<dbReference type="GO" id="GO:0008270">
    <property type="term" value="F:zinc ion binding"/>
    <property type="evidence" value="ECO:0007669"/>
    <property type="project" value="UniProtKB-KW"/>
</dbReference>
<evidence type="ECO:0000256" key="6">
    <source>
        <dbReference type="SAM" id="MobiDB-lite"/>
    </source>
</evidence>
<dbReference type="SMART" id="SM00343">
    <property type="entry name" value="ZnF_C2HC"/>
    <property type="match status" value="1"/>
</dbReference>
<keyword evidence="2" id="KW-0479">Metal-binding</keyword>
<feature type="domain" description="Integrase catalytic" evidence="8">
    <location>
        <begin position="438"/>
        <end position="614"/>
    </location>
</feature>
<dbReference type="InterPro" id="IPR036397">
    <property type="entry name" value="RNaseH_sf"/>
</dbReference>
<dbReference type="GO" id="GO:0004491">
    <property type="term" value="F:methylmalonate-semialdehyde dehydrogenase (acylating, NAD) activity"/>
    <property type="evidence" value="ECO:0007669"/>
    <property type="project" value="UniProtKB-EC"/>
</dbReference>
<protein>
    <submittedName>
        <fullName evidence="9">Retrovirus-related Pol polyprotein from transposon TNT 1-94</fullName>
        <ecNumber evidence="9">1.2.1.27</ecNumber>
    </submittedName>
</protein>
<dbReference type="SUPFAM" id="SSF53098">
    <property type="entry name" value="Ribonuclease H-like"/>
    <property type="match status" value="1"/>
</dbReference>
<keyword evidence="5" id="KW-0862">Zinc</keyword>
<dbReference type="InterPro" id="IPR057670">
    <property type="entry name" value="SH3_retrovirus"/>
</dbReference>
<evidence type="ECO:0000313" key="9">
    <source>
        <dbReference type="EMBL" id="KYP38330.1"/>
    </source>
</evidence>
<dbReference type="GO" id="GO:0015074">
    <property type="term" value="P:DNA integration"/>
    <property type="evidence" value="ECO:0007669"/>
    <property type="project" value="InterPro"/>
</dbReference>
<feature type="compositionally biased region" description="Gly residues" evidence="6">
    <location>
        <begin position="188"/>
        <end position="203"/>
    </location>
</feature>
<dbReference type="Gene3D" id="4.10.60.10">
    <property type="entry name" value="Zinc finger, CCHC-type"/>
    <property type="match status" value="1"/>
</dbReference>
<dbReference type="Proteomes" id="UP000075243">
    <property type="component" value="Unassembled WGS sequence"/>
</dbReference>
<evidence type="ECO:0000256" key="2">
    <source>
        <dbReference type="ARBA" id="ARBA00022723"/>
    </source>
</evidence>
<dbReference type="SUPFAM" id="SSF56672">
    <property type="entry name" value="DNA/RNA polymerases"/>
    <property type="match status" value="1"/>
</dbReference>
<dbReference type="Pfam" id="PF07727">
    <property type="entry name" value="RVT_2"/>
    <property type="match status" value="1"/>
</dbReference>
<dbReference type="SUPFAM" id="SSF57756">
    <property type="entry name" value="Retrovirus zinc finger-like domains"/>
    <property type="match status" value="1"/>
</dbReference>
<keyword evidence="9" id="KW-0560">Oxidoreductase</keyword>
<dbReference type="InterPro" id="IPR001878">
    <property type="entry name" value="Znf_CCHC"/>
</dbReference>
<dbReference type="Pfam" id="PF00665">
    <property type="entry name" value="rve"/>
    <property type="match status" value="1"/>
</dbReference>
<reference evidence="9" key="1">
    <citation type="journal article" date="2012" name="Nat. Biotechnol.">
        <title>Draft genome sequence of pigeonpea (Cajanus cajan), an orphan legume crop of resource-poor farmers.</title>
        <authorList>
            <person name="Varshney R.K."/>
            <person name="Chen W."/>
            <person name="Li Y."/>
            <person name="Bharti A.K."/>
            <person name="Saxena R.K."/>
            <person name="Schlueter J.A."/>
            <person name="Donoghue M.T."/>
            <person name="Azam S."/>
            <person name="Fan G."/>
            <person name="Whaley A.M."/>
            <person name="Farmer A.D."/>
            <person name="Sheridan J."/>
            <person name="Iwata A."/>
            <person name="Tuteja R."/>
            <person name="Penmetsa R.V."/>
            <person name="Wu W."/>
            <person name="Upadhyaya H.D."/>
            <person name="Yang S.P."/>
            <person name="Shah T."/>
            <person name="Saxena K.B."/>
            <person name="Michael T."/>
            <person name="McCombie W.R."/>
            <person name="Yang B."/>
            <person name="Zhang G."/>
            <person name="Yang H."/>
            <person name="Wang J."/>
            <person name="Spillane C."/>
            <person name="Cook D.R."/>
            <person name="May G.D."/>
            <person name="Xu X."/>
            <person name="Jackson S.A."/>
        </authorList>
    </citation>
    <scope>NUCLEOTIDE SEQUENCE [LARGE SCALE GENOMIC DNA]</scope>
</reference>
<dbReference type="Gramene" id="C.cajan_32815.t">
    <property type="protein sequence ID" value="C.cajan_32815.t"/>
    <property type="gene ID" value="C.cajan_32815"/>
</dbReference>
<evidence type="ECO:0000256" key="4">
    <source>
        <dbReference type="ARBA" id="ARBA00022801"/>
    </source>
</evidence>
<dbReference type="Pfam" id="PF00098">
    <property type="entry name" value="zf-CCHC"/>
    <property type="match status" value="1"/>
</dbReference>
<dbReference type="CDD" id="cd09272">
    <property type="entry name" value="RNase_HI_RT_Ty1"/>
    <property type="match status" value="1"/>
</dbReference>
<evidence type="ECO:0000259" key="8">
    <source>
        <dbReference type="PROSITE" id="PS50994"/>
    </source>
</evidence>
<evidence type="ECO:0000256" key="5">
    <source>
        <dbReference type="PROSITE-ProRule" id="PRU00047"/>
    </source>
</evidence>
<keyword evidence="10" id="KW-1185">Reference proteome</keyword>
<gene>
    <name evidence="9" type="ORF">KK1_040402</name>
</gene>
<dbReference type="InterPro" id="IPR001584">
    <property type="entry name" value="Integrase_cat-core"/>
</dbReference>
<dbReference type="OMA" id="SHASFKL"/>
<dbReference type="Pfam" id="PF22936">
    <property type="entry name" value="Pol_BBD"/>
    <property type="match status" value="1"/>
</dbReference>
<keyword evidence="3" id="KW-0064">Aspartyl protease</keyword>
<dbReference type="InterPro" id="IPR013103">
    <property type="entry name" value="RVT_2"/>
</dbReference>
<keyword evidence="5" id="KW-0863">Zinc-finger</keyword>
<evidence type="ECO:0000259" key="7">
    <source>
        <dbReference type="PROSITE" id="PS50158"/>
    </source>
</evidence>
<feature type="domain" description="CCHC-type" evidence="7">
    <location>
        <begin position="215"/>
        <end position="228"/>
    </location>
</feature>
<dbReference type="PROSITE" id="PS50158">
    <property type="entry name" value="ZF_CCHC"/>
    <property type="match status" value="1"/>
</dbReference>
<dbReference type="InterPro" id="IPR039537">
    <property type="entry name" value="Retrotran_Ty1/copia-like"/>
</dbReference>
<dbReference type="PROSITE" id="PS50994">
    <property type="entry name" value="INTEGRASE"/>
    <property type="match status" value="1"/>
</dbReference>
<dbReference type="GO" id="GO:0006508">
    <property type="term" value="P:proteolysis"/>
    <property type="evidence" value="ECO:0007669"/>
    <property type="project" value="UniProtKB-KW"/>
</dbReference>
<dbReference type="Gene3D" id="3.30.420.10">
    <property type="entry name" value="Ribonuclease H-like superfamily/Ribonuclease H"/>
    <property type="match status" value="1"/>
</dbReference>
<dbReference type="Pfam" id="PF14223">
    <property type="entry name" value="Retrotran_gag_2"/>
    <property type="match status" value="1"/>
</dbReference>
<dbReference type="InterPro" id="IPR036875">
    <property type="entry name" value="Znf_CCHC_sf"/>
</dbReference>
<dbReference type="InterPro" id="IPR012337">
    <property type="entry name" value="RNaseH-like_sf"/>
</dbReference>
<feature type="region of interest" description="Disordered" evidence="6">
    <location>
        <begin position="699"/>
        <end position="719"/>
    </location>
</feature>
<sequence>MKALLGSQDNWDVVENGQEEPVTTEGYTNAQLNALKVVQGKDKAALYLLYRAVDESSFEKIANAKSSKEAWDILEKAKKGDERVKKVQLQTLRGELENMRMKESKGVSEFITRVETVANKLNRNGENLPSSRVVEKILRSLTDDFENIVCAIEESKDLSTLTVEELTGSLEAFDMDMLPRSVTRRGQTQGGRGQARGGRGQTWGGRSNTNNIIECYNCGKYGHVAKECYSIKCYNCGNLETEIKPSCSSEIKPSCSDNSVWYLDTGASNHMCGDEHLFKMLSKEEFGSVSFGDASKVVIKGRGTIWYQQRNGKIGEIRNVYYIPDLKSNILSMGQLMEKGYSVLMKDRELQLKDKLGRLIAQVEMKKNLMYKVELKIVQDECMQLDLEDKAMKWHLRFGHLHFGGLTELVKKEMVFGLPKMEFEKKFCEECVIGKHARTSFPRSSKYQAKEKLELIHTDLCGPITPESFSGKKYFVSFIDDFSRKTWVYFLKEKLEVFETFKKFKVMVEKETTKFIKAVRSDRGGEFTSVEFNKYCEEHGIKHFLTAPYSPQQNGVAERKNRTILDMVRSMLKGKNMPKNFWAEAVQCAVYVQNRCPHENLGEKTPQEIWSGMKPSVSHLRVFGSLAYGQVPRQHRTKLEDRSKKYIFIGYDEKSKAYKLFDPDNKKVVVSRDVHVEETKQWCWNNSAEVETSSDIVVPSTTTTTEFSDEESEPQQPKMRSLREIYDTTNEVHVVCLLADSEDLSFEKAVQDEKWRTAMDEEFGAIERNKTWELTNLPEGARPIGVKWVYKKKMNAEGEVERYKARLVVKGYKQKEGIDYDEVFALVTRMESIRLLISFAAQRQWKILQMDVKSAFLNGVLKEEVYVEQPLGYMKRGDEKKVLRLRKSLYGLKQAPRAWNERIDGYFKKNGYEQCPYEHALYIKKSGKDMMVVALYVDDLIFTGSNAKLIKEFKEIMMKEFEMTNLGLMKYFLGLEVKQSDEGIFISQERYALEILKNFKMEDCNPVSTPMEPGMKLSKFDGGERADSGRYCSLVGSLRYLTCTRPDLMLSVGITSRFMEDPSYTHWKALKRILRYVRGSLSLGLFYSKLDDYRLVGYTDSDWCGDVDDRKSTSGYVFLLGNTAFTWLSKKQPIVTLSTCEVEYVVASWSVCHAVWLLNLLRHMGVIRDEGVVIRVDKKVGNRVGKEPG</sequence>
<dbReference type="EC" id="1.2.1.27" evidence="9"/>
<keyword evidence="1" id="KW-0645">Protease</keyword>
<dbReference type="PANTHER" id="PTHR42648">
    <property type="entry name" value="TRANSPOSASE, PUTATIVE-RELATED"/>
    <property type="match status" value="1"/>
</dbReference>
<keyword evidence="4" id="KW-0378">Hydrolase</keyword>
<accession>A0A151R6T7</accession>
<dbReference type="Pfam" id="PF25597">
    <property type="entry name" value="SH3_retrovirus"/>
    <property type="match status" value="1"/>
</dbReference>
<evidence type="ECO:0000256" key="3">
    <source>
        <dbReference type="ARBA" id="ARBA00022750"/>
    </source>
</evidence>
<evidence type="ECO:0000256" key="1">
    <source>
        <dbReference type="ARBA" id="ARBA00022670"/>
    </source>
</evidence>
<name>A0A151R6T7_CAJCA</name>
<dbReference type="PANTHER" id="PTHR42648:SF18">
    <property type="entry name" value="RETROTRANSPOSON, UNCLASSIFIED-LIKE PROTEIN"/>
    <property type="match status" value="1"/>
</dbReference>
<dbReference type="AlphaFoldDB" id="A0A151R6T7"/>
<proteinExistence type="predicted"/>
<dbReference type="EMBL" id="KQ484010">
    <property type="protein sequence ID" value="KYP38330.1"/>
    <property type="molecule type" value="Genomic_DNA"/>
</dbReference>
<evidence type="ECO:0000313" key="10">
    <source>
        <dbReference type="Proteomes" id="UP000075243"/>
    </source>
</evidence>
<dbReference type="GO" id="GO:0004190">
    <property type="term" value="F:aspartic-type endopeptidase activity"/>
    <property type="evidence" value="ECO:0007669"/>
    <property type="project" value="UniProtKB-KW"/>
</dbReference>
<organism evidence="9 10">
    <name type="scientific">Cajanus cajan</name>
    <name type="common">Pigeon pea</name>
    <name type="synonym">Cajanus indicus</name>
    <dbReference type="NCBI Taxonomy" id="3821"/>
    <lineage>
        <taxon>Eukaryota</taxon>
        <taxon>Viridiplantae</taxon>
        <taxon>Streptophyta</taxon>
        <taxon>Embryophyta</taxon>
        <taxon>Tracheophyta</taxon>
        <taxon>Spermatophyta</taxon>
        <taxon>Magnoliopsida</taxon>
        <taxon>eudicotyledons</taxon>
        <taxon>Gunneridae</taxon>
        <taxon>Pentapetalae</taxon>
        <taxon>rosids</taxon>
        <taxon>fabids</taxon>
        <taxon>Fabales</taxon>
        <taxon>Fabaceae</taxon>
        <taxon>Papilionoideae</taxon>
        <taxon>50 kb inversion clade</taxon>
        <taxon>NPAAA clade</taxon>
        <taxon>indigoferoid/millettioid clade</taxon>
        <taxon>Phaseoleae</taxon>
        <taxon>Cajanus</taxon>
    </lineage>
</organism>
<dbReference type="InterPro" id="IPR043502">
    <property type="entry name" value="DNA/RNA_pol_sf"/>
</dbReference>
<dbReference type="Pfam" id="PF13976">
    <property type="entry name" value="gag_pre-integrs"/>
    <property type="match status" value="1"/>
</dbReference>
<dbReference type="InterPro" id="IPR054722">
    <property type="entry name" value="PolX-like_BBD"/>
</dbReference>
<feature type="region of interest" description="Disordered" evidence="6">
    <location>
        <begin position="184"/>
        <end position="203"/>
    </location>
</feature>
<dbReference type="GO" id="GO:0003676">
    <property type="term" value="F:nucleic acid binding"/>
    <property type="evidence" value="ECO:0007669"/>
    <property type="project" value="InterPro"/>
</dbReference>
<dbReference type="InterPro" id="IPR025724">
    <property type="entry name" value="GAG-pre-integrase_dom"/>
</dbReference>